<proteinExistence type="predicted"/>
<evidence type="ECO:0000259" key="1">
    <source>
        <dbReference type="Pfam" id="PF00884"/>
    </source>
</evidence>
<evidence type="ECO:0000313" key="2">
    <source>
        <dbReference type="EMBL" id="RJG26859.1"/>
    </source>
</evidence>
<dbReference type="Proteomes" id="UP000266177">
    <property type="component" value="Unassembled WGS sequence"/>
</dbReference>
<dbReference type="SUPFAM" id="SSF53649">
    <property type="entry name" value="Alkaline phosphatase-like"/>
    <property type="match status" value="1"/>
</dbReference>
<sequence length="30" mass="3202">MARTGVRFNRAYTATPSCVPARAAIFTGQS</sequence>
<dbReference type="AlphaFoldDB" id="A0A3A3GSW3"/>
<dbReference type="EMBL" id="QYZD01000001">
    <property type="protein sequence ID" value="RJG26859.1"/>
    <property type="molecule type" value="Genomic_DNA"/>
</dbReference>
<evidence type="ECO:0000313" key="3">
    <source>
        <dbReference type="Proteomes" id="UP000266177"/>
    </source>
</evidence>
<reference evidence="2 3" key="1">
    <citation type="submission" date="2018-09" db="EMBL/GenBank/DDBJ databases">
        <title>Paenibacillus SK2017-BO5.</title>
        <authorList>
            <person name="Piskunova J.V."/>
            <person name="Dubiley S.A."/>
            <person name="Severinov K.V."/>
        </authorList>
    </citation>
    <scope>NUCLEOTIDE SEQUENCE [LARGE SCALE GENOMIC DNA]</scope>
    <source>
        <strain evidence="2 3">BO5</strain>
    </source>
</reference>
<dbReference type="InterPro" id="IPR017850">
    <property type="entry name" value="Alkaline_phosphatase_core_sf"/>
</dbReference>
<organism evidence="2 3">
    <name type="scientific">Paenibacillus thiaminolyticus</name>
    <name type="common">Bacillus thiaminolyticus</name>
    <dbReference type="NCBI Taxonomy" id="49283"/>
    <lineage>
        <taxon>Bacteria</taxon>
        <taxon>Bacillati</taxon>
        <taxon>Bacillota</taxon>
        <taxon>Bacilli</taxon>
        <taxon>Bacillales</taxon>
        <taxon>Paenibacillaceae</taxon>
        <taxon>Paenibacillus</taxon>
    </lineage>
</organism>
<dbReference type="OrthoDB" id="9795675at2"/>
<feature type="domain" description="Sulfatase N-terminal" evidence="1">
    <location>
        <begin position="1"/>
        <end position="30"/>
    </location>
</feature>
<comment type="caution">
    <text evidence="2">The sequence shown here is derived from an EMBL/GenBank/DDBJ whole genome shotgun (WGS) entry which is preliminary data.</text>
</comment>
<dbReference type="Gene3D" id="3.40.720.10">
    <property type="entry name" value="Alkaline Phosphatase, subunit A"/>
    <property type="match status" value="1"/>
</dbReference>
<dbReference type="InterPro" id="IPR000917">
    <property type="entry name" value="Sulfatase_N"/>
</dbReference>
<dbReference type="Pfam" id="PF00884">
    <property type="entry name" value="Sulfatase"/>
    <property type="match status" value="1"/>
</dbReference>
<gene>
    <name evidence="2" type="ORF">DQX05_02215</name>
</gene>
<accession>A0A3A3GSW3</accession>
<protein>
    <recommendedName>
        <fullName evidence="1">Sulfatase N-terminal domain-containing protein</fullName>
    </recommendedName>
</protein>
<name>A0A3A3GSW3_PANTH</name>